<dbReference type="PANTHER" id="PTHR43861">
    <property type="entry name" value="TRANS-ACONITATE 2-METHYLTRANSFERASE-RELATED"/>
    <property type="match status" value="1"/>
</dbReference>
<dbReference type="GO" id="GO:0008168">
    <property type="term" value="F:methyltransferase activity"/>
    <property type="evidence" value="ECO:0007669"/>
    <property type="project" value="UniProtKB-KW"/>
</dbReference>
<keyword evidence="1" id="KW-0489">Methyltransferase</keyword>
<dbReference type="SUPFAM" id="SSF53335">
    <property type="entry name" value="S-adenosyl-L-methionine-dependent methyltransferases"/>
    <property type="match status" value="1"/>
</dbReference>
<gene>
    <name evidence="1" type="ORF">ENV67_05070</name>
</gene>
<dbReference type="InterPro" id="IPR029063">
    <property type="entry name" value="SAM-dependent_MTases_sf"/>
</dbReference>
<evidence type="ECO:0000313" key="1">
    <source>
        <dbReference type="EMBL" id="HGW91895.1"/>
    </source>
</evidence>
<proteinExistence type="predicted"/>
<keyword evidence="1" id="KW-0808">Transferase</keyword>
<dbReference type="AlphaFoldDB" id="A0A7C4U8G7"/>
<comment type="caution">
    <text evidence="1">The sequence shown here is derived from an EMBL/GenBank/DDBJ whole genome shotgun (WGS) entry which is preliminary data.</text>
</comment>
<dbReference type="EMBL" id="DTHG01000064">
    <property type="protein sequence ID" value="HGW91895.1"/>
    <property type="molecule type" value="Genomic_DNA"/>
</dbReference>
<dbReference type="PANTHER" id="PTHR43861:SF6">
    <property type="entry name" value="METHYLTRANSFERASE TYPE 11"/>
    <property type="match status" value="1"/>
</dbReference>
<protein>
    <submittedName>
        <fullName evidence="1">Class I SAM-dependent methyltransferase</fullName>
    </submittedName>
</protein>
<dbReference type="Gene3D" id="3.40.50.150">
    <property type="entry name" value="Vaccinia Virus protein VP39"/>
    <property type="match status" value="1"/>
</dbReference>
<dbReference type="Pfam" id="PF13489">
    <property type="entry name" value="Methyltransf_23"/>
    <property type="match status" value="1"/>
</dbReference>
<accession>A0A7C4U8G7</accession>
<organism evidence="1">
    <name type="scientific">candidate division WOR-3 bacterium</name>
    <dbReference type="NCBI Taxonomy" id="2052148"/>
    <lineage>
        <taxon>Bacteria</taxon>
        <taxon>Bacteria division WOR-3</taxon>
    </lineage>
</organism>
<name>A0A7C4U8G7_UNCW3</name>
<dbReference type="CDD" id="cd02440">
    <property type="entry name" value="AdoMet_MTases"/>
    <property type="match status" value="1"/>
</dbReference>
<reference evidence="1" key="1">
    <citation type="journal article" date="2020" name="mSystems">
        <title>Genome- and Community-Level Interaction Insights into Carbon Utilization and Element Cycling Functions of Hydrothermarchaeota in Hydrothermal Sediment.</title>
        <authorList>
            <person name="Zhou Z."/>
            <person name="Liu Y."/>
            <person name="Xu W."/>
            <person name="Pan J."/>
            <person name="Luo Z.H."/>
            <person name="Li M."/>
        </authorList>
    </citation>
    <scope>NUCLEOTIDE SEQUENCE [LARGE SCALE GENOMIC DNA]</scope>
    <source>
        <strain evidence="1">SpSt-780</strain>
    </source>
</reference>
<sequence>MNFIENFRKMFIPKEFFSLGLKIEDFNLSYILPRKDIINLIKLKKNPEKILDVGCSIGTLGIEIRKIYKNAEITGIEYDSSMAQVAKNFLDNVIIGNVEEIDLFKYFKEEYFDVIIFADILEHLKDPWSVLKNFSKLLKDDGIIIASLPNVRHYSVIFSLVFLNYWPYRKRGINDKTHLRFFTSRNIKNMFDEAGIKIIKMKRKYRIIESPNPLNIFSRMFFFPGLEDFITYQFLVVGRK</sequence>
<dbReference type="GO" id="GO:0032259">
    <property type="term" value="P:methylation"/>
    <property type="evidence" value="ECO:0007669"/>
    <property type="project" value="UniProtKB-KW"/>
</dbReference>